<dbReference type="SUPFAM" id="SSF53822">
    <property type="entry name" value="Periplasmic binding protein-like I"/>
    <property type="match status" value="1"/>
</dbReference>
<keyword evidence="3" id="KW-0804">Transcription</keyword>
<dbReference type="GO" id="GO:0000976">
    <property type="term" value="F:transcription cis-regulatory region binding"/>
    <property type="evidence" value="ECO:0007669"/>
    <property type="project" value="TreeGrafter"/>
</dbReference>
<keyword evidence="2" id="KW-0238">DNA-binding</keyword>
<evidence type="ECO:0000313" key="6">
    <source>
        <dbReference type="Proteomes" id="UP000195787"/>
    </source>
</evidence>
<name>A0A1R4G8E4_9MICO</name>
<dbReference type="AlphaFoldDB" id="A0A1R4G8E4"/>
<dbReference type="PANTHER" id="PTHR30146:SF153">
    <property type="entry name" value="LACTOSE OPERON REPRESSOR"/>
    <property type="match status" value="1"/>
</dbReference>
<dbReference type="Gene3D" id="1.10.260.40">
    <property type="entry name" value="lambda repressor-like DNA-binding domains"/>
    <property type="match status" value="1"/>
</dbReference>
<evidence type="ECO:0000313" key="5">
    <source>
        <dbReference type="EMBL" id="SJM64448.1"/>
    </source>
</evidence>
<dbReference type="Pfam" id="PF13377">
    <property type="entry name" value="Peripla_BP_3"/>
    <property type="match status" value="1"/>
</dbReference>
<dbReference type="EMBL" id="FUHU01000041">
    <property type="protein sequence ID" value="SJM64448.1"/>
    <property type="molecule type" value="Genomic_DNA"/>
</dbReference>
<dbReference type="Pfam" id="PF00356">
    <property type="entry name" value="LacI"/>
    <property type="match status" value="1"/>
</dbReference>
<dbReference type="PROSITE" id="PS50932">
    <property type="entry name" value="HTH_LACI_2"/>
    <property type="match status" value="1"/>
</dbReference>
<evidence type="ECO:0000259" key="4">
    <source>
        <dbReference type="PROSITE" id="PS50932"/>
    </source>
</evidence>
<dbReference type="PANTHER" id="PTHR30146">
    <property type="entry name" value="LACI-RELATED TRANSCRIPTIONAL REPRESSOR"/>
    <property type="match status" value="1"/>
</dbReference>
<keyword evidence="6" id="KW-1185">Reference proteome</keyword>
<dbReference type="InterPro" id="IPR046335">
    <property type="entry name" value="LacI/GalR-like_sensor"/>
</dbReference>
<dbReference type="GeneID" id="303173504"/>
<gene>
    <name evidence="5" type="ORF">CZ674_09815</name>
</gene>
<accession>A0A1R4G8E4</accession>
<dbReference type="Proteomes" id="UP000195787">
    <property type="component" value="Unassembled WGS sequence"/>
</dbReference>
<organism evidence="5 6">
    <name type="scientific">Agrococcus casei LMG 22410</name>
    <dbReference type="NCBI Taxonomy" id="1255656"/>
    <lineage>
        <taxon>Bacteria</taxon>
        <taxon>Bacillati</taxon>
        <taxon>Actinomycetota</taxon>
        <taxon>Actinomycetes</taxon>
        <taxon>Micrococcales</taxon>
        <taxon>Microbacteriaceae</taxon>
        <taxon>Agrococcus</taxon>
    </lineage>
</organism>
<dbReference type="InterPro" id="IPR000843">
    <property type="entry name" value="HTH_LacI"/>
</dbReference>
<dbReference type="SMART" id="SM00354">
    <property type="entry name" value="HTH_LACI"/>
    <property type="match status" value="1"/>
</dbReference>
<dbReference type="PROSITE" id="PS00356">
    <property type="entry name" value="HTH_LACI_1"/>
    <property type="match status" value="1"/>
</dbReference>
<dbReference type="GO" id="GO:0003700">
    <property type="term" value="F:DNA-binding transcription factor activity"/>
    <property type="evidence" value="ECO:0007669"/>
    <property type="project" value="TreeGrafter"/>
</dbReference>
<dbReference type="InterPro" id="IPR010982">
    <property type="entry name" value="Lambda_DNA-bd_dom_sf"/>
</dbReference>
<dbReference type="Gene3D" id="3.40.50.2300">
    <property type="match status" value="2"/>
</dbReference>
<dbReference type="CDD" id="cd01392">
    <property type="entry name" value="HTH_LacI"/>
    <property type="match status" value="1"/>
</dbReference>
<evidence type="ECO:0000256" key="3">
    <source>
        <dbReference type="ARBA" id="ARBA00023163"/>
    </source>
</evidence>
<dbReference type="RefSeq" id="WP_086992373.1">
    <property type="nucleotide sequence ID" value="NZ_FUHU01000041.1"/>
</dbReference>
<dbReference type="SUPFAM" id="SSF47413">
    <property type="entry name" value="lambda repressor-like DNA-binding domains"/>
    <property type="match status" value="1"/>
</dbReference>
<reference evidence="5 6" key="1">
    <citation type="submission" date="2017-02" db="EMBL/GenBank/DDBJ databases">
        <authorList>
            <person name="Peterson S.W."/>
        </authorList>
    </citation>
    <scope>NUCLEOTIDE SEQUENCE [LARGE SCALE GENOMIC DNA]</scope>
    <source>
        <strain evidence="5 6">LMG 22410</strain>
    </source>
</reference>
<evidence type="ECO:0000256" key="1">
    <source>
        <dbReference type="ARBA" id="ARBA00023015"/>
    </source>
</evidence>
<feature type="domain" description="HTH lacI-type" evidence="4">
    <location>
        <begin position="6"/>
        <end position="60"/>
    </location>
</feature>
<keyword evidence="1" id="KW-0805">Transcription regulation</keyword>
<dbReference type="InterPro" id="IPR028082">
    <property type="entry name" value="Peripla_BP_I"/>
</dbReference>
<evidence type="ECO:0000256" key="2">
    <source>
        <dbReference type="ARBA" id="ARBA00023125"/>
    </source>
</evidence>
<protein>
    <submittedName>
        <fullName evidence="5">Putative LacI-family transcriptional regulator</fullName>
    </submittedName>
</protein>
<sequence length="328" mass="34455">MASKRATILDVAAKAGVSTTTVSDALRGRGRISAETRASVERAASDIGYVPNRAARSLRIAEYGVIGLQLPQTLSRSEFYMSTTFGVLERCANSDYDVTLISSSRKSAPPDVDGVIVVDPVVGDRGVQRALQLEVPIVSMERIIDADVKAALVTADYEGAVHSLLDTLSEGGAKRIGLLSAVAETDWARRVRSEYERWCKGRGAVADFELHSVKDSDEIWVEGAQALLGRGCDAVLCGPPTAAHALLVATAAADLELGRDLLAACVVDAPSLATSLPPITSVDLQPRASGHAAVDLLLAILRSESPADAVVPIESILTVRDSTGVVTA</sequence>
<dbReference type="OrthoDB" id="252678at2"/>
<proteinExistence type="predicted"/>